<name>A0A368KU84_9BACT</name>
<sequence>MEKRTEALQQVSRRGFTLVELLVVIAIIGVLIALLLPAVQQAREAARRMQCSNNLKQIGLALHTYHDVHGAFPAGFWRRTPYTINTFSGPGWGWGAAILPQIEQGARFDALKISQGAYTSDAQDVLQYSQPLISGYRCPSAPGKDVNDVLVSGSATYSHGLSTYKGVFGDKNTQASYSDNKDGCKKAQGSCVEGGNGMFSANSSVKLRDVTDGTTNTVMVGEVAFGVNGATDSSGNPNSYLGAVWIGVTPSGASSNVATFQTLRGILASGNTSKEYVINGTNPRSFSSHHPGGAQFVHSDGSARFYSDTIDQLMTNRISARNDGQVVSE</sequence>
<dbReference type="SUPFAM" id="SSF54523">
    <property type="entry name" value="Pili subunits"/>
    <property type="match status" value="1"/>
</dbReference>
<keyword evidence="1" id="KW-0472">Membrane</keyword>
<dbReference type="Pfam" id="PF07963">
    <property type="entry name" value="N_methyl"/>
    <property type="match status" value="1"/>
</dbReference>
<evidence type="ECO:0000313" key="4">
    <source>
        <dbReference type="Proteomes" id="UP000253562"/>
    </source>
</evidence>
<evidence type="ECO:0000313" key="3">
    <source>
        <dbReference type="EMBL" id="RCS53881.1"/>
    </source>
</evidence>
<gene>
    <name evidence="3" type="ORF">DTL42_01560</name>
</gene>
<reference evidence="3 4" key="1">
    <citation type="submission" date="2018-07" db="EMBL/GenBank/DDBJ databases">
        <title>Comparative genomes isolates from brazilian mangrove.</title>
        <authorList>
            <person name="De Araujo J.E."/>
            <person name="Taketani R.G."/>
            <person name="Silva M.C.P."/>
            <person name="Lourenco M.V."/>
            <person name="Oliveira V.M."/>
            <person name="Andreote F.D."/>
        </authorList>
    </citation>
    <scope>NUCLEOTIDE SEQUENCE [LARGE SCALE GENOMIC DNA]</scope>
    <source>
        <strain evidence="3 4">HEX PRIS-MGV</strain>
    </source>
</reference>
<dbReference type="AlphaFoldDB" id="A0A368KU84"/>
<dbReference type="EMBL" id="QPEX01000010">
    <property type="protein sequence ID" value="RCS53881.1"/>
    <property type="molecule type" value="Genomic_DNA"/>
</dbReference>
<dbReference type="PANTHER" id="PTHR30093">
    <property type="entry name" value="GENERAL SECRETION PATHWAY PROTEIN G"/>
    <property type="match status" value="1"/>
</dbReference>
<dbReference type="InterPro" id="IPR045584">
    <property type="entry name" value="Pilin-like"/>
</dbReference>
<protein>
    <submittedName>
        <fullName evidence="3">DUF1559 domain-containing protein</fullName>
    </submittedName>
</protein>
<evidence type="ECO:0000256" key="1">
    <source>
        <dbReference type="SAM" id="Phobius"/>
    </source>
</evidence>
<dbReference type="NCBIfam" id="TIGR04294">
    <property type="entry name" value="pre_pil_HX9DG"/>
    <property type="match status" value="1"/>
</dbReference>
<feature type="domain" description="DUF1559" evidence="2">
    <location>
        <begin position="40"/>
        <end position="312"/>
    </location>
</feature>
<proteinExistence type="predicted"/>
<dbReference type="OrthoDB" id="210622at2"/>
<feature type="transmembrane region" description="Helical" evidence="1">
    <location>
        <begin position="21"/>
        <end position="39"/>
    </location>
</feature>
<dbReference type="Pfam" id="PF07596">
    <property type="entry name" value="SBP_bac_10"/>
    <property type="match status" value="1"/>
</dbReference>
<dbReference type="RefSeq" id="WP_114366945.1">
    <property type="nucleotide sequence ID" value="NZ_QPEX01000010.1"/>
</dbReference>
<accession>A0A368KU84</accession>
<evidence type="ECO:0000259" key="2">
    <source>
        <dbReference type="Pfam" id="PF07596"/>
    </source>
</evidence>
<dbReference type="InterPro" id="IPR027558">
    <property type="entry name" value="Pre_pil_HX9DG_C"/>
</dbReference>
<dbReference type="InterPro" id="IPR011453">
    <property type="entry name" value="DUF1559"/>
</dbReference>
<dbReference type="Proteomes" id="UP000253562">
    <property type="component" value="Unassembled WGS sequence"/>
</dbReference>
<dbReference type="InterPro" id="IPR012902">
    <property type="entry name" value="N_methyl_site"/>
</dbReference>
<keyword evidence="1" id="KW-0812">Transmembrane</keyword>
<dbReference type="PROSITE" id="PS00409">
    <property type="entry name" value="PROKAR_NTER_METHYL"/>
    <property type="match status" value="1"/>
</dbReference>
<dbReference type="PANTHER" id="PTHR30093:SF2">
    <property type="entry name" value="TYPE II SECRETION SYSTEM PROTEIN H"/>
    <property type="match status" value="1"/>
</dbReference>
<comment type="caution">
    <text evidence="3">The sequence shown here is derived from an EMBL/GenBank/DDBJ whole genome shotgun (WGS) entry which is preliminary data.</text>
</comment>
<keyword evidence="1" id="KW-1133">Transmembrane helix</keyword>
<dbReference type="NCBIfam" id="TIGR02532">
    <property type="entry name" value="IV_pilin_GFxxxE"/>
    <property type="match status" value="1"/>
</dbReference>
<dbReference type="Gene3D" id="3.30.700.10">
    <property type="entry name" value="Glycoprotein, Type 4 Pilin"/>
    <property type="match status" value="1"/>
</dbReference>
<organism evidence="3 4">
    <name type="scientific">Bremerella cremea</name>
    <dbReference type="NCBI Taxonomy" id="1031537"/>
    <lineage>
        <taxon>Bacteria</taxon>
        <taxon>Pseudomonadati</taxon>
        <taxon>Planctomycetota</taxon>
        <taxon>Planctomycetia</taxon>
        <taxon>Pirellulales</taxon>
        <taxon>Pirellulaceae</taxon>
        <taxon>Bremerella</taxon>
    </lineage>
</organism>